<reference evidence="2 3" key="1">
    <citation type="submission" date="2020-02" db="EMBL/GenBank/DDBJ databases">
        <title>Draft genome sequence of Haematococcus lacustris strain NIES-144.</title>
        <authorList>
            <person name="Morimoto D."/>
            <person name="Nakagawa S."/>
            <person name="Yoshida T."/>
            <person name="Sawayama S."/>
        </authorList>
    </citation>
    <scope>NUCLEOTIDE SEQUENCE [LARGE SCALE GENOMIC DNA]</scope>
    <source>
        <strain evidence="2 3">NIES-144</strain>
    </source>
</reference>
<comment type="caution">
    <text evidence="2">The sequence shown here is derived from an EMBL/GenBank/DDBJ whole genome shotgun (WGS) entry which is preliminary data.</text>
</comment>
<feature type="region of interest" description="Disordered" evidence="1">
    <location>
        <begin position="135"/>
        <end position="155"/>
    </location>
</feature>
<sequence>MEGDERAGQSYQRDWNELPLGVLEDLGSEYLGPDWLNARRVSKWWSSALSLRVRNVKFFPHAMGRESRAFESSRRLLTSFPNADVLLVYVDANCKGEGAGSDGQLQQATIRNNTAAVLKAVSEKVVRQQCKAATAATTTSPPGSHVHHSAHCASQ</sequence>
<accession>A0A699ZUH6</accession>
<name>A0A699ZUH6_HAELA</name>
<organism evidence="2 3">
    <name type="scientific">Haematococcus lacustris</name>
    <name type="common">Green alga</name>
    <name type="synonym">Haematococcus pluvialis</name>
    <dbReference type="NCBI Taxonomy" id="44745"/>
    <lineage>
        <taxon>Eukaryota</taxon>
        <taxon>Viridiplantae</taxon>
        <taxon>Chlorophyta</taxon>
        <taxon>core chlorophytes</taxon>
        <taxon>Chlorophyceae</taxon>
        <taxon>CS clade</taxon>
        <taxon>Chlamydomonadales</taxon>
        <taxon>Haematococcaceae</taxon>
        <taxon>Haematococcus</taxon>
    </lineage>
</organism>
<keyword evidence="3" id="KW-1185">Reference proteome</keyword>
<feature type="non-terminal residue" evidence="2">
    <location>
        <position position="155"/>
    </location>
</feature>
<feature type="non-terminal residue" evidence="2">
    <location>
        <position position="1"/>
    </location>
</feature>
<protein>
    <recommendedName>
        <fullName evidence="4">F-box domain-containing protein</fullName>
    </recommendedName>
</protein>
<feature type="compositionally biased region" description="Basic residues" evidence="1">
    <location>
        <begin position="145"/>
        <end position="155"/>
    </location>
</feature>
<dbReference type="Proteomes" id="UP000485058">
    <property type="component" value="Unassembled WGS sequence"/>
</dbReference>
<gene>
    <name evidence="2" type="ORF">HaLaN_24168</name>
</gene>
<evidence type="ECO:0000313" key="3">
    <source>
        <dbReference type="Proteomes" id="UP000485058"/>
    </source>
</evidence>
<proteinExistence type="predicted"/>
<dbReference type="EMBL" id="BLLF01003016">
    <property type="protein sequence ID" value="GFH26081.1"/>
    <property type="molecule type" value="Genomic_DNA"/>
</dbReference>
<evidence type="ECO:0008006" key="4">
    <source>
        <dbReference type="Google" id="ProtNLM"/>
    </source>
</evidence>
<evidence type="ECO:0000313" key="2">
    <source>
        <dbReference type="EMBL" id="GFH26081.1"/>
    </source>
</evidence>
<dbReference type="AlphaFoldDB" id="A0A699ZUH6"/>
<evidence type="ECO:0000256" key="1">
    <source>
        <dbReference type="SAM" id="MobiDB-lite"/>
    </source>
</evidence>